<comment type="caution">
    <text evidence="2">The sequence shown here is derived from an EMBL/GenBank/DDBJ whole genome shotgun (WGS) entry which is preliminary data.</text>
</comment>
<dbReference type="AlphaFoldDB" id="L1MXX2"/>
<keyword evidence="1" id="KW-0812">Transmembrane</keyword>
<organism evidence="2 3">
    <name type="scientific">Hoylesella saccharolytica F0055</name>
    <dbReference type="NCBI Taxonomy" id="1127699"/>
    <lineage>
        <taxon>Bacteria</taxon>
        <taxon>Pseudomonadati</taxon>
        <taxon>Bacteroidota</taxon>
        <taxon>Bacteroidia</taxon>
        <taxon>Bacteroidales</taxon>
        <taxon>Prevotellaceae</taxon>
        <taxon>Hoylesella</taxon>
    </lineage>
</organism>
<gene>
    <name evidence="2" type="ORF">HMPREF9151_02598</name>
</gene>
<feature type="transmembrane region" description="Helical" evidence="1">
    <location>
        <begin position="20"/>
        <end position="38"/>
    </location>
</feature>
<proteinExistence type="predicted"/>
<name>L1MXX2_9BACT</name>
<evidence type="ECO:0000313" key="3">
    <source>
        <dbReference type="Proteomes" id="UP000010433"/>
    </source>
</evidence>
<evidence type="ECO:0000256" key="1">
    <source>
        <dbReference type="SAM" id="Phobius"/>
    </source>
</evidence>
<accession>L1MXX2</accession>
<dbReference type="STRING" id="1127699.HMPREF9151_02598"/>
<sequence>MRTYSGFKNLLHAKLAIKNYIPTGMLCFSALLMLFKGGTGIRNKDEG</sequence>
<keyword evidence="1" id="KW-1133">Transmembrane helix</keyword>
<keyword evidence="3" id="KW-1185">Reference proteome</keyword>
<dbReference type="Proteomes" id="UP000010433">
    <property type="component" value="Unassembled WGS sequence"/>
</dbReference>
<dbReference type="HOGENOM" id="CLU_3171766_0_0_10"/>
<reference evidence="2 3" key="1">
    <citation type="submission" date="2012-05" db="EMBL/GenBank/DDBJ databases">
        <authorList>
            <person name="Weinstock G."/>
            <person name="Sodergren E."/>
            <person name="Lobos E.A."/>
            <person name="Fulton L."/>
            <person name="Fulton R."/>
            <person name="Courtney L."/>
            <person name="Fronick C."/>
            <person name="O'Laughlin M."/>
            <person name="Godfrey J."/>
            <person name="Wilson R.M."/>
            <person name="Miner T."/>
            <person name="Farmer C."/>
            <person name="Delehaunty K."/>
            <person name="Cordes M."/>
            <person name="Minx P."/>
            <person name="Tomlinson C."/>
            <person name="Chen J."/>
            <person name="Wollam A."/>
            <person name="Pepin K.H."/>
            <person name="Bhonagiri V."/>
            <person name="Zhang X."/>
            <person name="Suruliraj S."/>
            <person name="Warren W."/>
            <person name="Mitreva M."/>
            <person name="Mardis E.R."/>
            <person name="Wilson R.K."/>
        </authorList>
    </citation>
    <scope>NUCLEOTIDE SEQUENCE [LARGE SCALE GENOMIC DNA]</scope>
    <source>
        <strain evidence="2 3">F0055</strain>
    </source>
</reference>
<protein>
    <submittedName>
        <fullName evidence="2">Uncharacterized protein</fullName>
    </submittedName>
</protein>
<keyword evidence="1" id="KW-0472">Membrane</keyword>
<dbReference type="EMBL" id="AMEP01000166">
    <property type="protein sequence ID" value="EKX95922.1"/>
    <property type="molecule type" value="Genomic_DNA"/>
</dbReference>
<evidence type="ECO:0000313" key="2">
    <source>
        <dbReference type="EMBL" id="EKX95922.1"/>
    </source>
</evidence>